<keyword evidence="9" id="KW-0808">Transferase</keyword>
<feature type="domain" description="Zn(2)-C6 fungal-type" evidence="8">
    <location>
        <begin position="559"/>
        <end position="592"/>
    </location>
</feature>
<keyword evidence="3" id="KW-0238">DNA-binding</keyword>
<protein>
    <submittedName>
        <fullName evidence="9">Putative serine/threonine-protein kinase WNK4</fullName>
    </submittedName>
</protein>
<evidence type="ECO:0000256" key="4">
    <source>
        <dbReference type="ARBA" id="ARBA00023163"/>
    </source>
</evidence>
<dbReference type="SMART" id="SM00066">
    <property type="entry name" value="GAL4"/>
    <property type="match status" value="2"/>
</dbReference>
<dbReference type="Gene3D" id="4.10.240.10">
    <property type="entry name" value="Zn(2)-C6 fungal-type DNA-binding domain"/>
    <property type="match status" value="2"/>
</dbReference>
<dbReference type="AlphaFoldDB" id="A0A0B7FTY4"/>
<dbReference type="Pfam" id="PF00172">
    <property type="entry name" value="Zn_clus"/>
    <property type="match status" value="1"/>
</dbReference>
<dbReference type="PANTHER" id="PTHR31845">
    <property type="entry name" value="FINGER DOMAIN PROTEIN, PUTATIVE-RELATED"/>
    <property type="match status" value="1"/>
</dbReference>
<keyword evidence="5" id="KW-0539">Nucleus</keyword>
<evidence type="ECO:0000256" key="1">
    <source>
        <dbReference type="ARBA" id="ARBA00004123"/>
    </source>
</evidence>
<keyword evidence="10" id="KW-1185">Reference proteome</keyword>
<dbReference type="InterPro" id="IPR001138">
    <property type="entry name" value="Zn2Cys6_DnaBD"/>
</dbReference>
<dbReference type="Gene3D" id="1.10.510.10">
    <property type="entry name" value="Transferase(Phosphotransferase) domain 1"/>
    <property type="match status" value="1"/>
</dbReference>
<dbReference type="PROSITE" id="PS00463">
    <property type="entry name" value="ZN2_CY6_FUNGAL_1"/>
    <property type="match status" value="1"/>
</dbReference>
<dbReference type="SUPFAM" id="SSF57701">
    <property type="entry name" value="Zn2/Cys6 DNA-binding domain"/>
    <property type="match status" value="2"/>
</dbReference>
<dbReference type="PROSITE" id="PS50048">
    <property type="entry name" value="ZN2_CY6_FUNGAL_2"/>
    <property type="match status" value="1"/>
</dbReference>
<sequence>MKTSSRKLTQTRPKYKASAHAQLRHHPFTRFHMDLNDVSLRTAVVPRDQAYNDHRIPDGARFLARGGAADVWLSDSPDTHGREYVLKAVRISLESLQESYNPKSSRGAERIWAEFLKGFRAKFEQWKILRHTHVIGLFDMQAELVTCVEFCANGTAAQYLDQYLEDHINRRKSMISEVVAGISYLHSHDPPVVHGCICMDKLFVDAHGRTKIGEFGLSNMIEEFGLFAPSISQVSRTRWLSPELLDVDSEEHAPIPTVASDLWALGCTLFELMSGKLPFFKFKHDLRVQQEVLAKKLPGRPNNCLTTEFLDYWQTLVRCWSWAPEERPTADSLAWSFLTLTTNPDASIQSPVLEGMATEKYQPLADEVNSPIYQQERGLYEPGVWESNLAVNDLPQPEPAGIPPIVGQVPALPFSLLFSYSCAQTLRPPVRLAGTVRSGDRNRGRDRGTVLRAEKRQRTLPMKSFPSSQCESCKRLKMKCIFDPGTTKCQRCQVSGWDCVITDSPWDLTGYQLGPELLPPASYQRVHDIFGTSRSYGQAPFAFHATMTPMENIKRAPGSCNGCKRLKLKCVYDQPGSTSCQRCRSSGRVCAVEGRKPRVGLKGIDHLTAIMNDKEEIIAGLLEIISKRNAGNVTNDPDNEWLWTERAVHSLMSTQSFKPHDPRSEEEELPDHFHGSIDPLLMELDAQDTATSSEGTSQTQKIDEDRPIHLIHPDLGAIATESQMDPETLALQILSDEEVMYLFHLYHENINVTFAVLDPLIHTAANVKERCPLLFIVVCTIASSQLLYSP</sequence>
<dbReference type="Proteomes" id="UP000059188">
    <property type="component" value="Unassembled WGS sequence"/>
</dbReference>
<keyword evidence="2" id="KW-0805">Transcription regulation</keyword>
<dbReference type="CDD" id="cd00067">
    <property type="entry name" value="GAL4"/>
    <property type="match status" value="2"/>
</dbReference>
<evidence type="ECO:0000256" key="5">
    <source>
        <dbReference type="ARBA" id="ARBA00023242"/>
    </source>
</evidence>
<reference evidence="9 10" key="1">
    <citation type="submission" date="2014-11" db="EMBL/GenBank/DDBJ databases">
        <authorList>
            <person name="Wibberg Daniel"/>
        </authorList>
    </citation>
    <scope>NUCLEOTIDE SEQUENCE [LARGE SCALE GENOMIC DNA]</scope>
    <source>
        <strain evidence="9">Rhizoctonia solani AG1-IB 7/3/14</strain>
    </source>
</reference>
<dbReference type="InterPro" id="IPR001245">
    <property type="entry name" value="Ser-Thr/Tyr_kinase_cat_dom"/>
</dbReference>
<keyword evidence="4" id="KW-0804">Transcription</keyword>
<accession>A0A0B7FTY4</accession>
<dbReference type="STRING" id="1108050.A0A0B7FTY4"/>
<dbReference type="Pfam" id="PF07714">
    <property type="entry name" value="PK_Tyr_Ser-Thr"/>
    <property type="match status" value="1"/>
</dbReference>
<dbReference type="InterPro" id="IPR036864">
    <property type="entry name" value="Zn2-C6_fun-type_DNA-bd_sf"/>
</dbReference>
<dbReference type="GO" id="GO:0004672">
    <property type="term" value="F:protein kinase activity"/>
    <property type="evidence" value="ECO:0007669"/>
    <property type="project" value="InterPro"/>
</dbReference>
<evidence type="ECO:0000259" key="8">
    <source>
        <dbReference type="PROSITE" id="PS50048"/>
    </source>
</evidence>
<comment type="subcellular location">
    <subcellularLocation>
        <location evidence="1">Nucleus</location>
    </subcellularLocation>
</comment>
<dbReference type="GO" id="GO:0000981">
    <property type="term" value="F:DNA-binding transcription factor activity, RNA polymerase II-specific"/>
    <property type="evidence" value="ECO:0007669"/>
    <property type="project" value="InterPro"/>
</dbReference>
<evidence type="ECO:0000256" key="6">
    <source>
        <dbReference type="SAM" id="MobiDB-lite"/>
    </source>
</evidence>
<dbReference type="InterPro" id="IPR011009">
    <property type="entry name" value="Kinase-like_dom_sf"/>
</dbReference>
<dbReference type="GO" id="GO:0008270">
    <property type="term" value="F:zinc ion binding"/>
    <property type="evidence" value="ECO:0007669"/>
    <property type="project" value="InterPro"/>
</dbReference>
<dbReference type="InterPro" id="IPR000719">
    <property type="entry name" value="Prot_kinase_dom"/>
</dbReference>
<keyword evidence="9" id="KW-0418">Kinase</keyword>
<dbReference type="SUPFAM" id="SSF56112">
    <property type="entry name" value="Protein kinase-like (PK-like)"/>
    <property type="match status" value="1"/>
</dbReference>
<feature type="region of interest" description="Disordered" evidence="6">
    <location>
        <begin position="1"/>
        <end position="21"/>
    </location>
</feature>
<dbReference type="PROSITE" id="PS50011">
    <property type="entry name" value="PROTEIN_KINASE_DOM"/>
    <property type="match status" value="1"/>
</dbReference>
<evidence type="ECO:0000256" key="2">
    <source>
        <dbReference type="ARBA" id="ARBA00023015"/>
    </source>
</evidence>
<evidence type="ECO:0000313" key="10">
    <source>
        <dbReference type="Proteomes" id="UP000059188"/>
    </source>
</evidence>
<proteinExistence type="predicted"/>
<feature type="domain" description="Protein kinase" evidence="7">
    <location>
        <begin position="57"/>
        <end position="338"/>
    </location>
</feature>
<organism evidence="9 10">
    <name type="scientific">Thanatephorus cucumeris (strain AG1-IB / isolate 7/3/14)</name>
    <name type="common">Lettuce bottom rot fungus</name>
    <name type="synonym">Rhizoctonia solani</name>
    <dbReference type="NCBI Taxonomy" id="1108050"/>
    <lineage>
        <taxon>Eukaryota</taxon>
        <taxon>Fungi</taxon>
        <taxon>Dikarya</taxon>
        <taxon>Basidiomycota</taxon>
        <taxon>Agaricomycotina</taxon>
        <taxon>Agaricomycetes</taxon>
        <taxon>Cantharellales</taxon>
        <taxon>Ceratobasidiaceae</taxon>
        <taxon>Rhizoctonia</taxon>
        <taxon>Rhizoctonia solani AG-1</taxon>
    </lineage>
</organism>
<dbReference type="GO" id="GO:0005634">
    <property type="term" value="C:nucleus"/>
    <property type="evidence" value="ECO:0007669"/>
    <property type="project" value="UniProtKB-SubCell"/>
</dbReference>
<dbReference type="EMBL" id="LN679155">
    <property type="protein sequence ID" value="CEL61426.1"/>
    <property type="molecule type" value="Genomic_DNA"/>
</dbReference>
<dbReference type="InterPro" id="IPR051089">
    <property type="entry name" value="prtT"/>
</dbReference>
<evidence type="ECO:0000256" key="3">
    <source>
        <dbReference type="ARBA" id="ARBA00023125"/>
    </source>
</evidence>
<dbReference type="GO" id="GO:0000976">
    <property type="term" value="F:transcription cis-regulatory region binding"/>
    <property type="evidence" value="ECO:0007669"/>
    <property type="project" value="TreeGrafter"/>
</dbReference>
<evidence type="ECO:0000313" key="9">
    <source>
        <dbReference type="EMBL" id="CEL61426.1"/>
    </source>
</evidence>
<feature type="compositionally biased region" description="Polar residues" evidence="6">
    <location>
        <begin position="1"/>
        <end position="12"/>
    </location>
</feature>
<dbReference type="GO" id="GO:0005524">
    <property type="term" value="F:ATP binding"/>
    <property type="evidence" value="ECO:0007669"/>
    <property type="project" value="InterPro"/>
</dbReference>
<gene>
    <name evidence="9" type="ORF">RSOLAG1IB_10018</name>
</gene>
<dbReference type="OrthoDB" id="3248549at2759"/>
<evidence type="ECO:0000259" key="7">
    <source>
        <dbReference type="PROSITE" id="PS50011"/>
    </source>
</evidence>
<dbReference type="PANTHER" id="PTHR31845:SF19">
    <property type="entry name" value="TRANSCRIPTION FACTOR DOMAIN-CONTAINING PROTEIN"/>
    <property type="match status" value="1"/>
</dbReference>
<name>A0A0B7FTY4_THACB</name>